<feature type="transmembrane region" description="Helical" evidence="11">
    <location>
        <begin position="379"/>
        <end position="401"/>
    </location>
</feature>
<keyword evidence="4 11" id="KW-0808">Transferase</keyword>
<dbReference type="EMBL" id="CP000108">
    <property type="protein sequence ID" value="ABB27841.1"/>
    <property type="molecule type" value="Genomic_DNA"/>
</dbReference>
<sequence length="421" mass="46505">MLSNKRQKLDLWYVASIAGLILMGFMAVFSATYGSGDSTLFYRQVAWGGIGLIIMAFMYFNDARVIRDNAYIFYAIGLVLLVAVLIFGKKIAGQTSWMRIGFFSFQPSEIVKLTTIFGLARFLSDDNTDITNIPHLVMAFAIAFVPVLLIMLQPDMGTMLTIMPFIAVMLIMAGFDLYILILLAFPIVLMISGFFNVWVVVALAVVLLIALIMQRQKVQLHQFLVIGGGLAAGLFMHRFASEILKPHQLKRIQTFIDPMSDPQGAGYNALQAKIAITSGGLFGKGFLEGTQTQLRFIPAQWTDFIFCVIAEELGFIGAALLLSFYLIFILKLIATIFAIHNKFIQLTLSGFVSLIFIHVLINVGMTIGLIPVIGVPLPFVSYGGTSLVGNMIMAGLALNYARNKRSLGYYAREEVIRKSAP</sequence>
<keyword evidence="5 11" id="KW-0812">Transmembrane</keyword>
<dbReference type="KEGG" id="cch:Cag_0568"/>
<evidence type="ECO:0000256" key="10">
    <source>
        <dbReference type="ARBA" id="ARBA00023316"/>
    </source>
</evidence>
<proteinExistence type="inferred from homology"/>
<feature type="transmembrane region" description="Helical" evidence="11">
    <location>
        <begin position="187"/>
        <end position="211"/>
    </location>
</feature>
<comment type="catalytic activity">
    <reaction evidence="11">
        <text>[GlcNAc-(1-&gt;4)-Mur2Ac(oyl-L-Ala-gamma-D-Glu-L-Lys-D-Ala-D-Ala)](n)-di-trans,octa-cis-undecaprenyl diphosphate + beta-D-GlcNAc-(1-&gt;4)-Mur2Ac(oyl-L-Ala-gamma-D-Glu-L-Lys-D-Ala-D-Ala)-di-trans,octa-cis-undecaprenyl diphosphate = [GlcNAc-(1-&gt;4)-Mur2Ac(oyl-L-Ala-gamma-D-Glu-L-Lys-D-Ala-D-Ala)](n+1)-di-trans,octa-cis-undecaprenyl diphosphate + di-trans,octa-cis-undecaprenyl diphosphate + H(+)</text>
        <dbReference type="Rhea" id="RHEA:23708"/>
        <dbReference type="Rhea" id="RHEA-COMP:9602"/>
        <dbReference type="Rhea" id="RHEA-COMP:9603"/>
        <dbReference type="ChEBI" id="CHEBI:15378"/>
        <dbReference type="ChEBI" id="CHEBI:58405"/>
        <dbReference type="ChEBI" id="CHEBI:60033"/>
        <dbReference type="ChEBI" id="CHEBI:78435"/>
        <dbReference type="EC" id="2.4.99.28"/>
    </reaction>
</comment>
<accession>Q3AT34</accession>
<reference evidence="12" key="1">
    <citation type="submission" date="2005-08" db="EMBL/GenBank/DDBJ databases">
        <title>Complete sequence of Chlorobium chlorochromatii CaD3.</title>
        <authorList>
            <person name="Copeland A."/>
            <person name="Lucas S."/>
            <person name="Lapidus A."/>
            <person name="Barry K."/>
            <person name="Detter J.C."/>
            <person name="Glavina T."/>
            <person name="Hammon N."/>
            <person name="Israni S."/>
            <person name="Pitluck S."/>
            <person name="Bryant D."/>
            <person name="Schmutz J."/>
            <person name="Larimer F."/>
            <person name="Land M."/>
            <person name="Kyrpides N."/>
            <person name="Ivanova N."/>
            <person name="Richardson P."/>
        </authorList>
    </citation>
    <scope>NUCLEOTIDE SEQUENCE [LARGE SCALE GENOMIC DNA]</scope>
    <source>
        <strain evidence="12">CaD3</strain>
    </source>
</reference>
<dbReference type="InterPro" id="IPR001182">
    <property type="entry name" value="FtsW/RodA"/>
</dbReference>
<keyword evidence="9 11" id="KW-0472">Membrane</keyword>
<dbReference type="eggNOG" id="COG0772">
    <property type="taxonomic scope" value="Bacteria"/>
</dbReference>
<dbReference type="EC" id="2.4.99.28" evidence="11"/>
<keyword evidence="6 11" id="KW-0133">Cell shape</keyword>
<feature type="transmembrane region" description="Helical" evidence="11">
    <location>
        <begin position="313"/>
        <end position="339"/>
    </location>
</feature>
<evidence type="ECO:0000256" key="7">
    <source>
        <dbReference type="ARBA" id="ARBA00022984"/>
    </source>
</evidence>
<feature type="transmembrane region" description="Helical" evidence="11">
    <location>
        <begin position="12"/>
        <end position="34"/>
    </location>
</feature>
<keyword evidence="2 11" id="KW-1003">Cell membrane</keyword>
<dbReference type="GO" id="GO:0005886">
    <property type="term" value="C:plasma membrane"/>
    <property type="evidence" value="ECO:0007669"/>
    <property type="project" value="UniProtKB-SubCell"/>
</dbReference>
<dbReference type="GO" id="GO:0008955">
    <property type="term" value="F:peptidoglycan glycosyltransferase activity"/>
    <property type="evidence" value="ECO:0007669"/>
    <property type="project" value="UniProtKB-UniRule"/>
</dbReference>
<comment type="subcellular location">
    <subcellularLocation>
        <location evidence="11">Cell membrane</location>
        <topology evidence="11">Multi-pass membrane protein</topology>
    </subcellularLocation>
    <subcellularLocation>
        <location evidence="1">Membrane</location>
        <topology evidence="1">Multi-pass membrane protein</topology>
    </subcellularLocation>
</comment>
<dbReference type="GO" id="GO:0051301">
    <property type="term" value="P:cell division"/>
    <property type="evidence" value="ECO:0007669"/>
    <property type="project" value="InterPro"/>
</dbReference>
<feature type="transmembrane region" description="Helical" evidence="11">
    <location>
        <begin position="159"/>
        <end position="181"/>
    </location>
</feature>
<dbReference type="PANTHER" id="PTHR30474">
    <property type="entry name" value="CELL CYCLE PROTEIN"/>
    <property type="match status" value="1"/>
</dbReference>
<dbReference type="OrthoDB" id="9768187at2"/>
<dbReference type="GO" id="GO:0071555">
    <property type="term" value="P:cell wall organization"/>
    <property type="evidence" value="ECO:0007669"/>
    <property type="project" value="UniProtKB-KW"/>
</dbReference>
<dbReference type="NCBIfam" id="NF037961">
    <property type="entry name" value="RodA_shape"/>
    <property type="match status" value="1"/>
</dbReference>
<comment type="pathway">
    <text evidence="11">Cell wall biogenesis; peptidoglycan biosynthesis.</text>
</comment>
<dbReference type="GO" id="GO:0009252">
    <property type="term" value="P:peptidoglycan biosynthetic process"/>
    <property type="evidence" value="ECO:0007669"/>
    <property type="project" value="UniProtKB-UniRule"/>
</dbReference>
<dbReference type="HOGENOM" id="CLU_029243_2_2_10"/>
<dbReference type="GO" id="GO:0032153">
    <property type="term" value="C:cell division site"/>
    <property type="evidence" value="ECO:0007669"/>
    <property type="project" value="TreeGrafter"/>
</dbReference>
<dbReference type="HAMAP" id="MF_02079">
    <property type="entry name" value="PGT_RodA"/>
    <property type="match status" value="1"/>
</dbReference>
<dbReference type="PROSITE" id="PS00428">
    <property type="entry name" value="FTSW_RODA_SPOVE"/>
    <property type="match status" value="1"/>
</dbReference>
<dbReference type="Pfam" id="PF01098">
    <property type="entry name" value="FTSW_RODA_SPOVE"/>
    <property type="match status" value="1"/>
</dbReference>
<feature type="transmembrane region" description="Helical" evidence="11">
    <location>
        <begin position="71"/>
        <end position="88"/>
    </location>
</feature>
<feature type="transmembrane region" description="Helical" evidence="11">
    <location>
        <begin position="40"/>
        <end position="59"/>
    </location>
</feature>
<comment type="function">
    <text evidence="11">Peptidoglycan polymerase that is essential for cell wall elongation.</text>
</comment>
<dbReference type="NCBIfam" id="TIGR02210">
    <property type="entry name" value="rodA_shape"/>
    <property type="match status" value="1"/>
</dbReference>
<evidence type="ECO:0000256" key="2">
    <source>
        <dbReference type="ARBA" id="ARBA00022475"/>
    </source>
</evidence>
<keyword evidence="8 11" id="KW-1133">Transmembrane helix</keyword>
<comment type="similarity">
    <text evidence="11">Belongs to the SEDS family. MrdB/RodA subfamily.</text>
</comment>
<protein>
    <recommendedName>
        <fullName evidence="11">Peptidoglycan glycosyltransferase RodA</fullName>
        <shortName evidence="11">PGT</shortName>
        <ecNumber evidence="11">2.4.99.28</ecNumber>
    </recommendedName>
    <alternativeName>
        <fullName evidence="11">Cell elongation protein RodA</fullName>
    </alternativeName>
    <alternativeName>
        <fullName evidence="11">Cell wall polymerase</fullName>
    </alternativeName>
    <alternativeName>
        <fullName evidence="11">Peptidoglycan polymerase</fullName>
        <shortName evidence="11">PG polymerase</shortName>
    </alternativeName>
</protein>
<evidence type="ECO:0000256" key="8">
    <source>
        <dbReference type="ARBA" id="ARBA00022989"/>
    </source>
</evidence>
<evidence type="ECO:0000256" key="3">
    <source>
        <dbReference type="ARBA" id="ARBA00022676"/>
    </source>
</evidence>
<dbReference type="InterPro" id="IPR018365">
    <property type="entry name" value="Cell_cycle_FtsW-rel_CS"/>
</dbReference>
<evidence type="ECO:0000256" key="4">
    <source>
        <dbReference type="ARBA" id="ARBA00022679"/>
    </source>
</evidence>
<dbReference type="GO" id="GO:0008360">
    <property type="term" value="P:regulation of cell shape"/>
    <property type="evidence" value="ECO:0007669"/>
    <property type="project" value="UniProtKB-KW"/>
</dbReference>
<feature type="transmembrane region" description="Helical" evidence="11">
    <location>
        <begin position="133"/>
        <end position="152"/>
    </location>
</feature>
<evidence type="ECO:0000256" key="9">
    <source>
        <dbReference type="ARBA" id="ARBA00023136"/>
    </source>
</evidence>
<evidence type="ECO:0000256" key="5">
    <source>
        <dbReference type="ARBA" id="ARBA00022692"/>
    </source>
</evidence>
<evidence type="ECO:0000313" key="12">
    <source>
        <dbReference type="EMBL" id="ABB27841.1"/>
    </source>
</evidence>
<feature type="transmembrane region" description="Helical" evidence="11">
    <location>
        <begin position="351"/>
        <end position="373"/>
    </location>
</feature>
<dbReference type="STRING" id="340177.Cag_0568"/>
<evidence type="ECO:0000256" key="1">
    <source>
        <dbReference type="ARBA" id="ARBA00004141"/>
    </source>
</evidence>
<dbReference type="InterPro" id="IPR011923">
    <property type="entry name" value="RodA/MrdB"/>
</dbReference>
<dbReference type="UniPathway" id="UPA00219"/>
<gene>
    <name evidence="11" type="primary">rodA</name>
    <name evidence="12" type="ordered locus">Cag_0568</name>
</gene>
<evidence type="ECO:0000256" key="6">
    <source>
        <dbReference type="ARBA" id="ARBA00022960"/>
    </source>
</evidence>
<dbReference type="AlphaFoldDB" id="Q3AT34"/>
<name>Q3AT34_CHLCH</name>
<dbReference type="PANTHER" id="PTHR30474:SF1">
    <property type="entry name" value="PEPTIDOGLYCAN GLYCOSYLTRANSFERASE MRDB"/>
    <property type="match status" value="1"/>
</dbReference>
<keyword evidence="7 11" id="KW-0573">Peptidoglycan synthesis</keyword>
<keyword evidence="10 11" id="KW-0961">Cell wall biogenesis/degradation</keyword>
<keyword evidence="3 11" id="KW-0328">Glycosyltransferase</keyword>
<feature type="transmembrane region" description="Helical" evidence="11">
    <location>
        <begin position="223"/>
        <end position="240"/>
    </location>
</feature>
<evidence type="ECO:0000256" key="11">
    <source>
        <dbReference type="HAMAP-Rule" id="MF_02079"/>
    </source>
</evidence>
<dbReference type="GO" id="GO:0015648">
    <property type="term" value="F:lipid-linked peptidoglycan transporter activity"/>
    <property type="evidence" value="ECO:0007669"/>
    <property type="project" value="TreeGrafter"/>
</dbReference>
<organism evidence="12">
    <name type="scientific">Chlorobium chlorochromatii (strain CaD3)</name>
    <dbReference type="NCBI Taxonomy" id="340177"/>
    <lineage>
        <taxon>Bacteria</taxon>
        <taxon>Pseudomonadati</taxon>
        <taxon>Chlorobiota</taxon>
        <taxon>Chlorobiia</taxon>
        <taxon>Chlorobiales</taxon>
        <taxon>Chlorobiaceae</taxon>
        <taxon>Chlorobium/Pelodictyon group</taxon>
        <taxon>Chlorobium</taxon>
    </lineage>
</organism>